<comment type="caution">
    <text evidence="1">The sequence shown here is derived from an EMBL/GenBank/DDBJ whole genome shotgun (WGS) entry which is preliminary data.</text>
</comment>
<proteinExistence type="predicted"/>
<sequence length="44" mass="5078">MIRCLPTNLTDIDAYHLIRSGITGEFSNVMRRVNRAGIDFIKRL</sequence>
<organism evidence="1 2">
    <name type="scientific">Streblomastix strix</name>
    <dbReference type="NCBI Taxonomy" id="222440"/>
    <lineage>
        <taxon>Eukaryota</taxon>
        <taxon>Metamonada</taxon>
        <taxon>Preaxostyla</taxon>
        <taxon>Oxymonadida</taxon>
        <taxon>Streblomastigidae</taxon>
        <taxon>Streblomastix</taxon>
    </lineage>
</organism>
<evidence type="ECO:0000313" key="1">
    <source>
        <dbReference type="EMBL" id="KAA6354875.1"/>
    </source>
</evidence>
<gene>
    <name evidence="1" type="ORF">EZS28_049598</name>
</gene>
<protein>
    <submittedName>
        <fullName evidence="1">Uncharacterized protein</fullName>
    </submittedName>
</protein>
<name>A0A5J4TBQ5_9EUKA</name>
<reference evidence="1 2" key="1">
    <citation type="submission" date="2019-03" db="EMBL/GenBank/DDBJ databases">
        <title>Single cell metagenomics reveals metabolic interactions within the superorganism composed of flagellate Streblomastix strix and complex community of Bacteroidetes bacteria on its surface.</title>
        <authorList>
            <person name="Treitli S.C."/>
            <person name="Kolisko M."/>
            <person name="Husnik F."/>
            <person name="Keeling P."/>
            <person name="Hampl V."/>
        </authorList>
    </citation>
    <scope>NUCLEOTIDE SEQUENCE [LARGE SCALE GENOMIC DNA]</scope>
    <source>
        <strain evidence="1">ST1C</strain>
    </source>
</reference>
<dbReference type="AlphaFoldDB" id="A0A5J4TBQ5"/>
<dbReference type="EMBL" id="SNRW01035556">
    <property type="protein sequence ID" value="KAA6354875.1"/>
    <property type="molecule type" value="Genomic_DNA"/>
</dbReference>
<accession>A0A5J4TBQ5</accession>
<dbReference type="Proteomes" id="UP000324800">
    <property type="component" value="Unassembled WGS sequence"/>
</dbReference>
<feature type="non-terminal residue" evidence="1">
    <location>
        <position position="44"/>
    </location>
</feature>
<evidence type="ECO:0000313" key="2">
    <source>
        <dbReference type="Proteomes" id="UP000324800"/>
    </source>
</evidence>